<name>A0A9N7ZA50_PLEPL</name>
<feature type="signal peptide" evidence="1">
    <location>
        <begin position="1"/>
        <end position="19"/>
    </location>
</feature>
<dbReference type="AlphaFoldDB" id="A0A9N7ZA50"/>
<feature type="chain" id="PRO_5040363636" description="Secreted protein" evidence="1">
    <location>
        <begin position="20"/>
        <end position="137"/>
    </location>
</feature>
<dbReference type="Proteomes" id="UP001153269">
    <property type="component" value="Unassembled WGS sequence"/>
</dbReference>
<comment type="caution">
    <text evidence="2">The sequence shown here is derived from an EMBL/GenBank/DDBJ whole genome shotgun (WGS) entry which is preliminary data.</text>
</comment>
<proteinExistence type="predicted"/>
<evidence type="ECO:0000313" key="2">
    <source>
        <dbReference type="EMBL" id="CAB1456750.1"/>
    </source>
</evidence>
<sequence length="137" mass="14854">MSAARFWWTCQCLFTVGSSRLTDLPMDRGALTVRVSCRTAAGCSVTGWSPAAHCEAGDATADFTHLRAGHVSLAQGSPRLQADSLSCNARAAKRRRKRGERAAPYNFCGPYRLAPCTPSCTNRCRSPAACCRLRRSL</sequence>
<organism evidence="2 3">
    <name type="scientific">Pleuronectes platessa</name>
    <name type="common">European plaice</name>
    <dbReference type="NCBI Taxonomy" id="8262"/>
    <lineage>
        <taxon>Eukaryota</taxon>
        <taxon>Metazoa</taxon>
        <taxon>Chordata</taxon>
        <taxon>Craniata</taxon>
        <taxon>Vertebrata</taxon>
        <taxon>Euteleostomi</taxon>
        <taxon>Actinopterygii</taxon>
        <taxon>Neopterygii</taxon>
        <taxon>Teleostei</taxon>
        <taxon>Neoteleostei</taxon>
        <taxon>Acanthomorphata</taxon>
        <taxon>Carangaria</taxon>
        <taxon>Pleuronectiformes</taxon>
        <taxon>Pleuronectoidei</taxon>
        <taxon>Pleuronectidae</taxon>
        <taxon>Pleuronectes</taxon>
    </lineage>
</organism>
<evidence type="ECO:0000256" key="1">
    <source>
        <dbReference type="SAM" id="SignalP"/>
    </source>
</evidence>
<reference evidence="2" key="1">
    <citation type="submission" date="2020-03" db="EMBL/GenBank/DDBJ databases">
        <authorList>
            <person name="Weist P."/>
        </authorList>
    </citation>
    <scope>NUCLEOTIDE SEQUENCE</scope>
</reference>
<dbReference type="EMBL" id="CADEAL010004310">
    <property type="protein sequence ID" value="CAB1456750.1"/>
    <property type="molecule type" value="Genomic_DNA"/>
</dbReference>
<accession>A0A9N7ZA50</accession>
<keyword evidence="3" id="KW-1185">Reference proteome</keyword>
<gene>
    <name evidence="2" type="ORF">PLEPLA_LOCUS44542</name>
</gene>
<evidence type="ECO:0000313" key="3">
    <source>
        <dbReference type="Proteomes" id="UP001153269"/>
    </source>
</evidence>
<protein>
    <recommendedName>
        <fullName evidence="4">Secreted protein</fullName>
    </recommendedName>
</protein>
<keyword evidence="1" id="KW-0732">Signal</keyword>
<evidence type="ECO:0008006" key="4">
    <source>
        <dbReference type="Google" id="ProtNLM"/>
    </source>
</evidence>